<dbReference type="InterPro" id="IPR017871">
    <property type="entry name" value="ABC_transporter-like_CS"/>
</dbReference>
<dbReference type="Pfam" id="PF08352">
    <property type="entry name" value="oligo_HPY"/>
    <property type="match status" value="1"/>
</dbReference>
<dbReference type="Pfam" id="PF00005">
    <property type="entry name" value="ABC_tran"/>
    <property type="match status" value="1"/>
</dbReference>
<evidence type="ECO:0000313" key="8">
    <source>
        <dbReference type="Proteomes" id="UP001251085"/>
    </source>
</evidence>
<sequence length="327" mass="35337">MSDVILEAREIRKHFPVSRGGLVAPQKGVLKAVDGVSFSIAEGETLGLVGESGCGKSTTSKLILLLEALSDGAISFRGKDVTQFTSEDRRAYRRAVQAVFQDPYSSLSPRMRIGDIVGEPVRVNTRVRGAELKGRVRKVLNDVGLSDPSVSANYPHEFSGGQRQRIAIARALALEPDMIVLDEPVSALDVSIRAQIMNLLKELQQSRGVAYLLIAHDLAVVRHMSNRIGVMYLGKLVEIAESDELSLHPLHPYTQALYSAALPSHPDIPTSEIILTGEVPSPLDPPSGCPFRTRCAHAMPVCAEVPPPLREAASGHCVACHLYASPN</sequence>
<keyword evidence="4" id="KW-0547">Nucleotide-binding</keyword>
<dbReference type="InterPro" id="IPR003593">
    <property type="entry name" value="AAA+_ATPase"/>
</dbReference>
<keyword evidence="8" id="KW-1185">Reference proteome</keyword>
<dbReference type="CDD" id="cd03257">
    <property type="entry name" value="ABC_NikE_OppD_transporters"/>
    <property type="match status" value="1"/>
</dbReference>
<dbReference type="SUPFAM" id="SSF52540">
    <property type="entry name" value="P-loop containing nucleoside triphosphate hydrolases"/>
    <property type="match status" value="1"/>
</dbReference>
<evidence type="ECO:0000256" key="1">
    <source>
        <dbReference type="ARBA" id="ARBA00004417"/>
    </source>
</evidence>
<dbReference type="InterPro" id="IPR003439">
    <property type="entry name" value="ABC_transporter-like_ATP-bd"/>
</dbReference>
<dbReference type="RefSeq" id="WP_311761322.1">
    <property type="nucleotide sequence ID" value="NZ_JAVRQI010000019.1"/>
</dbReference>
<organism evidence="7 8">
    <name type="scientific">Paracoccus broussonetiae</name>
    <dbReference type="NCBI Taxonomy" id="3075834"/>
    <lineage>
        <taxon>Bacteria</taxon>
        <taxon>Pseudomonadati</taxon>
        <taxon>Pseudomonadota</taxon>
        <taxon>Alphaproteobacteria</taxon>
        <taxon>Rhodobacterales</taxon>
        <taxon>Paracoccaceae</taxon>
        <taxon>Paracoccus</taxon>
    </lineage>
</organism>
<dbReference type="InterPro" id="IPR027417">
    <property type="entry name" value="P-loop_NTPase"/>
</dbReference>
<dbReference type="Proteomes" id="UP001251085">
    <property type="component" value="Unassembled WGS sequence"/>
</dbReference>
<dbReference type="InterPro" id="IPR013563">
    <property type="entry name" value="Oligopep_ABC_C"/>
</dbReference>
<evidence type="ECO:0000256" key="2">
    <source>
        <dbReference type="ARBA" id="ARBA00005417"/>
    </source>
</evidence>
<dbReference type="PANTHER" id="PTHR43776">
    <property type="entry name" value="TRANSPORT ATP-BINDING PROTEIN"/>
    <property type="match status" value="1"/>
</dbReference>
<accession>A0ABU3EJ09</accession>
<dbReference type="NCBIfam" id="TIGR01727">
    <property type="entry name" value="oligo_HPY"/>
    <property type="match status" value="1"/>
</dbReference>
<keyword evidence="3" id="KW-0813">Transport</keyword>
<evidence type="ECO:0000256" key="3">
    <source>
        <dbReference type="ARBA" id="ARBA00022448"/>
    </source>
</evidence>
<comment type="subcellular location">
    <subcellularLocation>
        <location evidence="1">Cell inner membrane</location>
        <topology evidence="1">Peripheral membrane protein</topology>
    </subcellularLocation>
</comment>
<evidence type="ECO:0000256" key="4">
    <source>
        <dbReference type="ARBA" id="ARBA00022741"/>
    </source>
</evidence>
<dbReference type="InterPro" id="IPR050319">
    <property type="entry name" value="ABC_transp_ATP-bind"/>
</dbReference>
<comment type="similarity">
    <text evidence="2">Belongs to the ABC transporter superfamily.</text>
</comment>
<dbReference type="EMBL" id="JAVRQI010000019">
    <property type="protein sequence ID" value="MDT1064234.1"/>
    <property type="molecule type" value="Genomic_DNA"/>
</dbReference>
<dbReference type="Gene3D" id="3.40.50.300">
    <property type="entry name" value="P-loop containing nucleotide triphosphate hydrolases"/>
    <property type="match status" value="1"/>
</dbReference>
<evidence type="ECO:0000256" key="5">
    <source>
        <dbReference type="ARBA" id="ARBA00022840"/>
    </source>
</evidence>
<proteinExistence type="inferred from homology"/>
<name>A0ABU3EJ09_9RHOB</name>
<evidence type="ECO:0000259" key="6">
    <source>
        <dbReference type="PROSITE" id="PS50893"/>
    </source>
</evidence>
<dbReference type="PROSITE" id="PS50893">
    <property type="entry name" value="ABC_TRANSPORTER_2"/>
    <property type="match status" value="1"/>
</dbReference>
<protein>
    <submittedName>
        <fullName evidence="7">ATP-binding cassette domain-containing protein</fullName>
    </submittedName>
</protein>
<comment type="caution">
    <text evidence="7">The sequence shown here is derived from an EMBL/GenBank/DDBJ whole genome shotgun (WGS) entry which is preliminary data.</text>
</comment>
<feature type="domain" description="ABC transporter" evidence="6">
    <location>
        <begin position="6"/>
        <end position="258"/>
    </location>
</feature>
<gene>
    <name evidence="7" type="ORF">RM190_20390</name>
</gene>
<dbReference type="GO" id="GO:0005524">
    <property type="term" value="F:ATP binding"/>
    <property type="evidence" value="ECO:0007669"/>
    <property type="project" value="UniProtKB-KW"/>
</dbReference>
<dbReference type="PROSITE" id="PS00211">
    <property type="entry name" value="ABC_TRANSPORTER_1"/>
    <property type="match status" value="1"/>
</dbReference>
<evidence type="ECO:0000313" key="7">
    <source>
        <dbReference type="EMBL" id="MDT1064234.1"/>
    </source>
</evidence>
<keyword evidence="5 7" id="KW-0067">ATP-binding</keyword>
<reference evidence="8" key="1">
    <citation type="submission" date="2023-07" db="EMBL/GenBank/DDBJ databases">
        <title>Characterization of two Paracoccaceae strains isolated from Phycosphere and proposal of Xinfangfangia lacusdiani sp. nov.</title>
        <authorList>
            <person name="Deng Y."/>
            <person name="Zhang Y.Q."/>
        </authorList>
    </citation>
    <scope>NUCLEOTIDE SEQUENCE [LARGE SCALE GENOMIC DNA]</scope>
    <source>
        <strain evidence="8">CPCC 101403</strain>
    </source>
</reference>
<dbReference type="PANTHER" id="PTHR43776:SF7">
    <property type="entry name" value="D,D-DIPEPTIDE TRANSPORT ATP-BINDING PROTEIN DDPF-RELATED"/>
    <property type="match status" value="1"/>
</dbReference>
<dbReference type="SMART" id="SM00382">
    <property type="entry name" value="AAA"/>
    <property type="match status" value="1"/>
</dbReference>